<proteinExistence type="predicted"/>
<dbReference type="Proteomes" id="UP001385951">
    <property type="component" value="Unassembled WGS sequence"/>
</dbReference>
<dbReference type="Gene3D" id="3.30.710.10">
    <property type="entry name" value="Potassium Channel Kv1.1, Chain A"/>
    <property type="match status" value="1"/>
</dbReference>
<protein>
    <recommendedName>
        <fullName evidence="1">BTB domain-containing protein</fullName>
    </recommendedName>
</protein>
<dbReference type="Pfam" id="PF00651">
    <property type="entry name" value="BTB"/>
    <property type="match status" value="1"/>
</dbReference>
<dbReference type="InterPro" id="IPR011333">
    <property type="entry name" value="SKP1/BTB/POZ_sf"/>
</dbReference>
<dbReference type="EMBL" id="JASBNA010000006">
    <property type="protein sequence ID" value="KAK7690513.1"/>
    <property type="molecule type" value="Genomic_DNA"/>
</dbReference>
<organism evidence="2 3">
    <name type="scientific">Cerrena zonata</name>
    <dbReference type="NCBI Taxonomy" id="2478898"/>
    <lineage>
        <taxon>Eukaryota</taxon>
        <taxon>Fungi</taxon>
        <taxon>Dikarya</taxon>
        <taxon>Basidiomycota</taxon>
        <taxon>Agaricomycotina</taxon>
        <taxon>Agaricomycetes</taxon>
        <taxon>Polyporales</taxon>
        <taxon>Cerrenaceae</taxon>
        <taxon>Cerrena</taxon>
    </lineage>
</organism>
<sequence>MPQSMTNKERAAQLRVLIGDIKQNQQDFNAATRSFGAGIHDLLCTLEAQASADDQYRRPNSIWYNDGSVILVAQGTGFKVHQSVLSQHSTVFLDLIETASLRWSSLGTLVVMVSDYVDDLSIFLKVLYNPGNDSYFKMPNTPAPIEWVSALIKLGKKYQVKFIFDEAVSRLKSVHPRTYAEYKLMRGAMSNHISDYPNGEMAITIINLARAHNLPNLLPFAFYLCCQLPLETIMHGVKRNDGTAEKLSSDDIMRCLKGREQLTLMNASLVQTLRSYMPSMNKCNAHKCDSRWVSVVCGDSPLSPKLMGYNFRDWEIGFCKRCKKAYRRIVEDAREKTFPMFSDIFELN</sequence>
<dbReference type="AlphaFoldDB" id="A0AAW0GJU5"/>
<comment type="caution">
    <text evidence="2">The sequence shown here is derived from an EMBL/GenBank/DDBJ whole genome shotgun (WGS) entry which is preliminary data.</text>
</comment>
<name>A0AAW0GJU5_9APHY</name>
<evidence type="ECO:0000259" key="1">
    <source>
        <dbReference type="PROSITE" id="PS50097"/>
    </source>
</evidence>
<dbReference type="InterPro" id="IPR000210">
    <property type="entry name" value="BTB/POZ_dom"/>
</dbReference>
<accession>A0AAW0GJU5</accession>
<evidence type="ECO:0000313" key="2">
    <source>
        <dbReference type="EMBL" id="KAK7690513.1"/>
    </source>
</evidence>
<reference evidence="2 3" key="1">
    <citation type="submission" date="2022-09" db="EMBL/GenBank/DDBJ databases">
        <authorList>
            <person name="Palmer J.M."/>
        </authorList>
    </citation>
    <scope>NUCLEOTIDE SEQUENCE [LARGE SCALE GENOMIC DNA]</scope>
    <source>
        <strain evidence="2 3">DSM 7382</strain>
    </source>
</reference>
<dbReference type="PROSITE" id="PS50097">
    <property type="entry name" value="BTB"/>
    <property type="match status" value="1"/>
</dbReference>
<dbReference type="CDD" id="cd18186">
    <property type="entry name" value="BTB_POZ_ZBTB_KLHL-like"/>
    <property type="match status" value="1"/>
</dbReference>
<evidence type="ECO:0000313" key="3">
    <source>
        <dbReference type="Proteomes" id="UP001385951"/>
    </source>
</evidence>
<keyword evidence="3" id="KW-1185">Reference proteome</keyword>
<feature type="domain" description="BTB" evidence="1">
    <location>
        <begin position="67"/>
        <end position="129"/>
    </location>
</feature>
<gene>
    <name evidence="2" type="ORF">QCA50_005611</name>
</gene>